<dbReference type="GO" id="GO:0006826">
    <property type="term" value="P:iron ion transport"/>
    <property type="evidence" value="ECO:0007669"/>
    <property type="project" value="UniProtKB-KW"/>
</dbReference>
<dbReference type="SUPFAM" id="SSF56935">
    <property type="entry name" value="Porins"/>
    <property type="match status" value="1"/>
</dbReference>
<keyword evidence="9 11" id="KW-0472">Membrane</keyword>
<sequence length="864" mass="93952">MQFNPIFKPSLLAVAVALSSQANLSYAQDSEMLLEEVLVTAQKRSESSQQVPISMQAFGSEFLATTGVKDFSDLDQYTPGLTVNAGQVTQPNFVIRNIGTSAFGIGTDPAVGIYIDGVYSGRSGAALMQFTDIERVEILKGPQGTLFGRNSAAGAIQVVTKRPEEDFDAMARVRAGNYNKQLGEFMINTPVADTGVAIRLNGLVNKQDGYIDNENGHDLGNQDDKSFRFGAAWDVTEKTEIRYTYDYNKVDQDAQTKININQNSGVNSDAIFASLVDPDSTALAGYTAIDQAKADNPWDITVNHDVTENRESRKIGGHNLQVLHDLDFATLRYVASYRDFESQNKGDYDGTNNTSGYVDTENAEDNSQIYQELNLNGEFDDISWTVGASYYREKGEQDNYVGSYTDTTKGLISPILLAQATGIHGAPVTDLATAVNVFAGAAAAAEAGVAGLIAAGAPQEVIDLAIADAEAAAGGAAASSMIGYVPNGAYWTENIHNEAETVSTAIYGDITWQATEKLAITAGARATWDKKEFSWTNECNNIISPAFQDISAQAGQPISAAQGQQLACSLDVAYQADQAVPAAYKNGTLETDASWSDLSPRLVVDYQLLDNALVFASFTQGYKAGGFNSLEVGSQYDPEYVDSFEMGLKSQWFNNSLRYNTSLFHYSYTDKQDTTLVAAANGGTARYITETGDAEGTGLDTELVWAASSNLRFSFVHSYIHSEWVDRTQGTPGEPGFIDLEGQYLDGPKHQANVAVDYDIELGDAGRIALHLDHSYESAAKTNDASSTEKFNVDYDTLGDERHFTNARVAWYSPEENFEVALWGENIFGNEYVSGYSQFIGLFPTDTVTLDKPRYYGAEVVYRY</sequence>
<dbReference type="InterPro" id="IPR039426">
    <property type="entry name" value="TonB-dep_rcpt-like"/>
</dbReference>
<dbReference type="AlphaFoldDB" id="A0A3N2E0X6"/>
<comment type="caution">
    <text evidence="16">The sequence shown here is derived from an EMBL/GenBank/DDBJ whole genome shotgun (WGS) entry which is preliminary data.</text>
</comment>
<reference evidence="16 17" key="1">
    <citation type="submission" date="2018-11" db="EMBL/GenBank/DDBJ databases">
        <title>Genomic Encyclopedia of Type Strains, Phase IV (KMG-IV): sequencing the most valuable type-strain genomes for metagenomic binning, comparative biology and taxonomic classification.</title>
        <authorList>
            <person name="Goeker M."/>
        </authorList>
    </citation>
    <scope>NUCLEOTIDE SEQUENCE [LARGE SCALE GENOMIC DNA]</scope>
    <source>
        <strain evidence="16 17">DSM 100316</strain>
    </source>
</reference>
<evidence type="ECO:0000256" key="13">
    <source>
        <dbReference type="SAM" id="SignalP"/>
    </source>
</evidence>
<dbReference type="PANTHER" id="PTHR32552">
    <property type="entry name" value="FERRICHROME IRON RECEPTOR-RELATED"/>
    <property type="match status" value="1"/>
</dbReference>
<comment type="subcellular location">
    <subcellularLocation>
        <location evidence="1 11">Cell outer membrane</location>
        <topology evidence="1 11">Multi-pass membrane protein</topology>
    </subcellularLocation>
</comment>
<dbReference type="PROSITE" id="PS52016">
    <property type="entry name" value="TONB_DEPENDENT_REC_3"/>
    <property type="match status" value="1"/>
</dbReference>
<evidence type="ECO:0000256" key="4">
    <source>
        <dbReference type="ARBA" id="ARBA00022496"/>
    </source>
</evidence>
<keyword evidence="17" id="KW-1185">Reference proteome</keyword>
<evidence type="ECO:0000313" key="16">
    <source>
        <dbReference type="EMBL" id="ROS05758.1"/>
    </source>
</evidence>
<dbReference type="OrthoDB" id="7051185at2"/>
<feature type="signal peptide" evidence="13">
    <location>
        <begin position="1"/>
        <end position="27"/>
    </location>
</feature>
<dbReference type="EMBL" id="RKHR01000003">
    <property type="protein sequence ID" value="ROS05758.1"/>
    <property type="molecule type" value="Genomic_DNA"/>
</dbReference>
<evidence type="ECO:0000256" key="11">
    <source>
        <dbReference type="PROSITE-ProRule" id="PRU01360"/>
    </source>
</evidence>
<protein>
    <submittedName>
        <fullName evidence="16">Iron complex outermembrane receptor protein</fullName>
    </submittedName>
</protein>
<dbReference type="Proteomes" id="UP000275394">
    <property type="component" value="Unassembled WGS sequence"/>
</dbReference>
<evidence type="ECO:0000256" key="8">
    <source>
        <dbReference type="ARBA" id="ARBA00023077"/>
    </source>
</evidence>
<dbReference type="InterPro" id="IPR012910">
    <property type="entry name" value="Plug_dom"/>
</dbReference>
<evidence type="ECO:0000256" key="6">
    <source>
        <dbReference type="ARBA" id="ARBA00023004"/>
    </source>
</evidence>
<dbReference type="InterPro" id="IPR000531">
    <property type="entry name" value="Beta-barrel_TonB"/>
</dbReference>
<feature type="chain" id="PRO_5018121531" evidence="13">
    <location>
        <begin position="28"/>
        <end position="864"/>
    </location>
</feature>
<accession>A0A3N2E0X6</accession>
<keyword evidence="6" id="KW-0408">Iron</keyword>
<evidence type="ECO:0000259" key="15">
    <source>
        <dbReference type="Pfam" id="PF07715"/>
    </source>
</evidence>
<keyword evidence="7" id="KW-0406">Ion transport</keyword>
<evidence type="ECO:0000256" key="10">
    <source>
        <dbReference type="ARBA" id="ARBA00023237"/>
    </source>
</evidence>
<dbReference type="RefSeq" id="WP_123711654.1">
    <property type="nucleotide sequence ID" value="NZ_RKHR01000003.1"/>
</dbReference>
<keyword evidence="5 11" id="KW-0812">Transmembrane</keyword>
<keyword evidence="3 11" id="KW-1134">Transmembrane beta strand</keyword>
<keyword evidence="16" id="KW-0675">Receptor</keyword>
<gene>
    <name evidence="16" type="ORF">EDC56_1310</name>
</gene>
<keyword evidence="4" id="KW-0410">Iron transport</keyword>
<dbReference type="InterPro" id="IPR036942">
    <property type="entry name" value="Beta-barrel_TonB_sf"/>
</dbReference>
<evidence type="ECO:0000256" key="9">
    <source>
        <dbReference type="ARBA" id="ARBA00023136"/>
    </source>
</evidence>
<evidence type="ECO:0000256" key="7">
    <source>
        <dbReference type="ARBA" id="ARBA00023065"/>
    </source>
</evidence>
<dbReference type="Pfam" id="PF00593">
    <property type="entry name" value="TonB_dep_Rec_b-barrel"/>
    <property type="match status" value="1"/>
</dbReference>
<organism evidence="16 17">
    <name type="scientific">Sinobacterium caligoides</name>
    <dbReference type="NCBI Taxonomy" id="933926"/>
    <lineage>
        <taxon>Bacteria</taxon>
        <taxon>Pseudomonadati</taxon>
        <taxon>Pseudomonadota</taxon>
        <taxon>Gammaproteobacteria</taxon>
        <taxon>Cellvibrionales</taxon>
        <taxon>Spongiibacteraceae</taxon>
        <taxon>Sinobacterium</taxon>
    </lineage>
</organism>
<comment type="similarity">
    <text evidence="11 12">Belongs to the TonB-dependent receptor family.</text>
</comment>
<evidence type="ECO:0000259" key="14">
    <source>
        <dbReference type="Pfam" id="PF00593"/>
    </source>
</evidence>
<evidence type="ECO:0000256" key="12">
    <source>
        <dbReference type="RuleBase" id="RU003357"/>
    </source>
</evidence>
<feature type="domain" description="TonB-dependent receptor plug" evidence="15">
    <location>
        <begin position="49"/>
        <end position="155"/>
    </location>
</feature>
<evidence type="ECO:0000256" key="3">
    <source>
        <dbReference type="ARBA" id="ARBA00022452"/>
    </source>
</evidence>
<dbReference type="Pfam" id="PF07715">
    <property type="entry name" value="Plug"/>
    <property type="match status" value="1"/>
</dbReference>
<feature type="domain" description="TonB-dependent receptor-like beta-barrel" evidence="14">
    <location>
        <begin position="493"/>
        <end position="827"/>
    </location>
</feature>
<evidence type="ECO:0000256" key="1">
    <source>
        <dbReference type="ARBA" id="ARBA00004571"/>
    </source>
</evidence>
<evidence type="ECO:0000313" key="17">
    <source>
        <dbReference type="Proteomes" id="UP000275394"/>
    </source>
</evidence>
<name>A0A3N2E0X6_9GAMM</name>
<keyword evidence="8 12" id="KW-0798">TonB box</keyword>
<keyword evidence="2 11" id="KW-0813">Transport</keyword>
<evidence type="ECO:0000256" key="5">
    <source>
        <dbReference type="ARBA" id="ARBA00022692"/>
    </source>
</evidence>
<dbReference type="PANTHER" id="PTHR32552:SF81">
    <property type="entry name" value="TONB-DEPENDENT OUTER MEMBRANE RECEPTOR"/>
    <property type="match status" value="1"/>
</dbReference>
<keyword evidence="10 11" id="KW-0998">Cell outer membrane</keyword>
<dbReference type="Gene3D" id="2.40.170.20">
    <property type="entry name" value="TonB-dependent receptor, beta-barrel domain"/>
    <property type="match status" value="2"/>
</dbReference>
<keyword evidence="13" id="KW-0732">Signal</keyword>
<dbReference type="GO" id="GO:0009279">
    <property type="term" value="C:cell outer membrane"/>
    <property type="evidence" value="ECO:0007669"/>
    <property type="project" value="UniProtKB-SubCell"/>
</dbReference>
<evidence type="ECO:0000256" key="2">
    <source>
        <dbReference type="ARBA" id="ARBA00022448"/>
    </source>
</evidence>
<proteinExistence type="inferred from homology"/>